<dbReference type="Proteomes" id="UP000438760">
    <property type="component" value="Unassembled WGS sequence"/>
</dbReference>
<comment type="caution">
    <text evidence="1">The sequence shown here is derived from an EMBL/GenBank/DDBJ whole genome shotgun (WGS) entry which is preliminary data.</text>
</comment>
<proteinExistence type="predicted"/>
<reference evidence="1 2" key="1">
    <citation type="submission" date="2019-11" db="EMBL/GenBank/DDBJ databases">
        <title>Genome of Strain BIT-d1.</title>
        <authorList>
            <person name="Yang Y."/>
        </authorList>
    </citation>
    <scope>NUCLEOTIDE SEQUENCE [LARGE SCALE GENOMIC DNA]</scope>
    <source>
        <strain evidence="1 2">BIT-d1</strain>
    </source>
</reference>
<dbReference type="RefSeq" id="WP_155093431.1">
    <property type="nucleotide sequence ID" value="NZ_WMJX01000087.1"/>
</dbReference>
<accession>A0A6I3LNI8</accession>
<evidence type="ECO:0000313" key="1">
    <source>
        <dbReference type="EMBL" id="MTG99444.1"/>
    </source>
</evidence>
<sequence length="114" mass="13643">MNELYNTFLLGSQYQELEFSLEITKDRIKGYESYIYLSKSLHNNLKEFKYEIELLYHWDILQAVIIKTDKYFMSAAAFKNINHKMGKLIIDENVYYIYSVSDKLNYKIVLSLLC</sequence>
<organism evidence="1 2">
    <name type="scientific">Myroides albus</name>
    <dbReference type="NCBI Taxonomy" id="2562892"/>
    <lineage>
        <taxon>Bacteria</taxon>
        <taxon>Pseudomonadati</taxon>
        <taxon>Bacteroidota</taxon>
        <taxon>Flavobacteriia</taxon>
        <taxon>Flavobacteriales</taxon>
        <taxon>Flavobacteriaceae</taxon>
        <taxon>Myroides</taxon>
    </lineage>
</organism>
<evidence type="ECO:0000313" key="2">
    <source>
        <dbReference type="Proteomes" id="UP000438760"/>
    </source>
</evidence>
<dbReference type="AlphaFoldDB" id="A0A6I3LNI8"/>
<dbReference type="EMBL" id="WMJX01000087">
    <property type="protein sequence ID" value="MTG99444.1"/>
    <property type="molecule type" value="Genomic_DNA"/>
</dbReference>
<protein>
    <submittedName>
        <fullName evidence="1">Uncharacterized protein</fullName>
    </submittedName>
</protein>
<dbReference type="OrthoDB" id="1448900at2"/>
<name>A0A6I3LNI8_9FLAO</name>
<gene>
    <name evidence="1" type="ORF">GJV76_15190</name>
</gene>
<keyword evidence="2" id="KW-1185">Reference proteome</keyword>